<dbReference type="EMBL" id="CP182909">
    <property type="protein sequence ID" value="XPM62397.1"/>
    <property type="molecule type" value="Genomic_DNA"/>
</dbReference>
<proteinExistence type="predicted"/>
<name>A0ACD5GND6_9CYAN</name>
<evidence type="ECO:0000313" key="2">
    <source>
        <dbReference type="Proteomes" id="UP000095472"/>
    </source>
</evidence>
<reference evidence="1 2" key="1">
    <citation type="journal article" date="2016" name="Genome Announc.">
        <title>Draft Genome Sequence of the Thermotolerant Cyanobacterium Desertifilum sp. IPPAS B-1220.</title>
        <authorList>
            <person name="Mironov K.S."/>
            <person name="Sinetova M.A."/>
            <person name="Bolatkhan K."/>
            <person name="Zayadan B.K."/>
            <person name="Ustinova V.V."/>
            <person name="Kupriyanova E.V."/>
            <person name="Skrypnik A.N."/>
            <person name="Gogoleva N.E."/>
            <person name="Gogolev Y.V."/>
            <person name="Los D.A."/>
        </authorList>
    </citation>
    <scope>NUCLEOTIDE SEQUENCE [LARGE SCALE GENOMIC DNA]</scope>
    <source>
        <strain evidence="1 2">IPPAS B-1220</strain>
    </source>
</reference>
<dbReference type="Proteomes" id="UP000095472">
    <property type="component" value="Chromosome"/>
</dbReference>
<gene>
    <name evidence="1" type="ORF">BH720_021955</name>
</gene>
<keyword evidence="2" id="KW-1185">Reference proteome</keyword>
<evidence type="ECO:0000313" key="1">
    <source>
        <dbReference type="EMBL" id="XPM62397.1"/>
    </source>
</evidence>
<sequence>MRQQPKSDPKPSEEFIYTDLYNAICERHLPPDTKLGEAMLAEHYGVSRTIIRQVLLRLSSDRLVKLEPNRGAFVASLSLEEARQIYEAWRLVEAAIIRDVTQSITPEQIASLRSLIAAERVACDEQNYPLLTRLSTQFHVQLADLCRNKFLGRFLKELIPQTSLAYFYEIRKMPVCTKDEHSEILELIVAGDAEAAVSAAKQHLDGIESSLNARVAFDRQMSLVDKLMSPNPVAKIRSL</sequence>
<protein>
    <submittedName>
        <fullName evidence="1">GntR family transcriptional regulator</fullName>
    </submittedName>
</protein>
<organism evidence="1 2">
    <name type="scientific">Desertifilum tharense IPPAS B-1220</name>
    <dbReference type="NCBI Taxonomy" id="1781255"/>
    <lineage>
        <taxon>Bacteria</taxon>
        <taxon>Bacillati</taxon>
        <taxon>Cyanobacteriota</taxon>
        <taxon>Cyanophyceae</taxon>
        <taxon>Desertifilales</taxon>
        <taxon>Desertifilaceae</taxon>
        <taxon>Desertifilum</taxon>
    </lineage>
</organism>
<accession>A0ACD5GND6</accession>